<organism evidence="1 2">
    <name type="scientific">Fluviicola taffensis (strain DSM 16823 / NCIMB 13979 / RW262)</name>
    <dbReference type="NCBI Taxonomy" id="755732"/>
    <lineage>
        <taxon>Bacteria</taxon>
        <taxon>Pseudomonadati</taxon>
        <taxon>Bacteroidota</taxon>
        <taxon>Flavobacteriia</taxon>
        <taxon>Flavobacteriales</taxon>
        <taxon>Crocinitomicaceae</taxon>
        <taxon>Fluviicola</taxon>
    </lineage>
</organism>
<evidence type="ECO:0000313" key="2">
    <source>
        <dbReference type="Proteomes" id="UP000007463"/>
    </source>
</evidence>
<keyword evidence="2" id="KW-1185">Reference proteome</keyword>
<dbReference type="STRING" id="755732.Fluta_0677"/>
<dbReference type="RefSeq" id="WP_013685453.1">
    <property type="nucleotide sequence ID" value="NC_015321.1"/>
</dbReference>
<reference evidence="1 2" key="1">
    <citation type="journal article" date="2011" name="Stand. Genomic Sci.">
        <title>Complete genome sequence of the gliding freshwater bacterium Fluviicola taffensis type strain (RW262).</title>
        <authorList>
            <person name="Woyke T."/>
            <person name="Chertkov O."/>
            <person name="Lapidus A."/>
            <person name="Nolan M."/>
            <person name="Lucas S."/>
            <person name="Del Rio T.G."/>
            <person name="Tice H."/>
            <person name="Cheng J.F."/>
            <person name="Tapia R."/>
            <person name="Han C."/>
            <person name="Goodwin L."/>
            <person name="Pitluck S."/>
            <person name="Liolios K."/>
            <person name="Pagani I."/>
            <person name="Ivanova N."/>
            <person name="Huntemann M."/>
            <person name="Mavromatis K."/>
            <person name="Mikhailova N."/>
            <person name="Pati A."/>
            <person name="Chen A."/>
            <person name="Palaniappan K."/>
            <person name="Land M."/>
            <person name="Hauser L."/>
            <person name="Brambilla E.M."/>
            <person name="Rohde M."/>
            <person name="Mwirichia R."/>
            <person name="Sikorski J."/>
            <person name="Tindall B.J."/>
            <person name="Goker M."/>
            <person name="Bristow J."/>
            <person name="Eisen J.A."/>
            <person name="Markowitz V."/>
            <person name="Hugenholtz P."/>
            <person name="Klenk H.P."/>
            <person name="Kyrpides N.C."/>
        </authorList>
    </citation>
    <scope>NUCLEOTIDE SEQUENCE [LARGE SCALE GENOMIC DNA]</scope>
    <source>
        <strain evidence="2">DSM 16823 / RW262 / RW262</strain>
    </source>
</reference>
<protein>
    <submittedName>
        <fullName evidence="1">Uncharacterized protein</fullName>
    </submittedName>
</protein>
<reference evidence="2" key="2">
    <citation type="submission" date="2011-02" db="EMBL/GenBank/DDBJ databases">
        <title>The complete genome of Fluviicola taffensis DSM 16823.</title>
        <authorList>
            <consortium name="US DOE Joint Genome Institute (JGI-PGF)"/>
            <person name="Lucas S."/>
            <person name="Copeland A."/>
            <person name="Lapidus A."/>
            <person name="Bruce D."/>
            <person name="Goodwin L."/>
            <person name="Pitluck S."/>
            <person name="Kyrpides N."/>
            <person name="Mavromatis K."/>
            <person name="Ivanova N."/>
            <person name="Mikhailova N."/>
            <person name="Pagani I."/>
            <person name="Chertkov O."/>
            <person name="Detter J.C."/>
            <person name="Han C."/>
            <person name="Tapia R."/>
            <person name="Land M."/>
            <person name="Hauser L."/>
            <person name="Markowitz V."/>
            <person name="Cheng J.-F."/>
            <person name="Hugenholtz P."/>
            <person name="Woyke T."/>
            <person name="Wu D."/>
            <person name="Tindall B."/>
            <person name="Pomrenke H.G."/>
            <person name="Brambilla E."/>
            <person name="Klenk H.-P."/>
            <person name="Eisen J.A."/>
        </authorList>
    </citation>
    <scope>NUCLEOTIDE SEQUENCE [LARGE SCALE GENOMIC DNA]</scope>
    <source>
        <strain evidence="2">DSM 16823 / RW262 / RW262</strain>
    </source>
</reference>
<dbReference type="EMBL" id="CP002542">
    <property type="protein sequence ID" value="AEA42681.1"/>
    <property type="molecule type" value="Genomic_DNA"/>
</dbReference>
<accession>F2IHC6</accession>
<proteinExistence type="predicted"/>
<gene>
    <name evidence="1" type="ordered locus">Fluta_0677</name>
</gene>
<dbReference type="AlphaFoldDB" id="F2IHC6"/>
<dbReference type="Proteomes" id="UP000007463">
    <property type="component" value="Chromosome"/>
</dbReference>
<name>F2IHC6_FLUTR</name>
<dbReference type="HOGENOM" id="CLU_3043654_0_0_10"/>
<sequence length="54" mass="6423">MNEEKLIEIIKVQNQLLNILIKEYNKNKFLTPEEREKVNGLQKSLESLNKEIPQ</sequence>
<evidence type="ECO:0000313" key="1">
    <source>
        <dbReference type="EMBL" id="AEA42681.1"/>
    </source>
</evidence>
<dbReference type="KEGG" id="fte:Fluta_0677"/>